<dbReference type="OrthoDB" id="9784832at2"/>
<dbReference type="PANTHER" id="PTHR43584:SF9">
    <property type="entry name" value="TRANSFERASE HEXAPEPTIDE REPEAT CONTAINING PROTEIN"/>
    <property type="match status" value="1"/>
</dbReference>
<dbReference type="InterPro" id="IPR050065">
    <property type="entry name" value="GlmU-like"/>
</dbReference>
<dbReference type="GO" id="GO:0016779">
    <property type="term" value="F:nucleotidyltransferase activity"/>
    <property type="evidence" value="ECO:0007669"/>
    <property type="project" value="UniProtKB-ARBA"/>
</dbReference>
<dbReference type="RefSeq" id="WP_105482108.1">
    <property type="nucleotide sequence ID" value="NZ_NIGF01000001.1"/>
</dbReference>
<reference evidence="3 4" key="1">
    <citation type="journal article" date="2018" name="Syst. Appl. Microbiol.">
        <title>Abditibacterium utsteinense sp. nov., the first cultivated member of candidate phylum FBP, isolated from ice-free Antarctic soil samples.</title>
        <authorList>
            <person name="Tahon G."/>
            <person name="Tytgat B."/>
            <person name="Lebbe L."/>
            <person name="Carlier A."/>
            <person name="Willems A."/>
        </authorList>
    </citation>
    <scope>NUCLEOTIDE SEQUENCE [LARGE SCALE GENOMIC DNA]</scope>
    <source>
        <strain evidence="3 4">LMG 29911</strain>
    </source>
</reference>
<dbReference type="InParanoid" id="A0A2S8SX46"/>
<dbReference type="Proteomes" id="UP000237684">
    <property type="component" value="Unassembled WGS sequence"/>
</dbReference>
<proteinExistence type="predicted"/>
<dbReference type="GO" id="GO:0016746">
    <property type="term" value="F:acyltransferase activity"/>
    <property type="evidence" value="ECO:0007669"/>
    <property type="project" value="UniProtKB-KW"/>
</dbReference>
<dbReference type="InterPro" id="IPR011004">
    <property type="entry name" value="Trimer_LpxA-like_sf"/>
</dbReference>
<accession>A0A2S8SX46</accession>
<dbReference type="PANTHER" id="PTHR43584">
    <property type="entry name" value="NUCLEOTIDYL TRANSFERASE"/>
    <property type="match status" value="1"/>
</dbReference>
<evidence type="ECO:0000256" key="2">
    <source>
        <dbReference type="ARBA" id="ARBA00023315"/>
    </source>
</evidence>
<comment type="caution">
    <text evidence="3">The sequence shown here is derived from an EMBL/GenBank/DDBJ whole genome shotgun (WGS) entry which is preliminary data.</text>
</comment>
<protein>
    <submittedName>
        <fullName evidence="3">UDP-N-acetylglucosamine diphosphorylase/glucosamine-1-phosphate N-acetyltransferase</fullName>
    </submittedName>
</protein>
<dbReference type="SUPFAM" id="SSF51161">
    <property type="entry name" value="Trimeric LpxA-like enzymes"/>
    <property type="match status" value="1"/>
</dbReference>
<dbReference type="NCBIfam" id="TIGR03991">
    <property type="entry name" value="alt_bact_glmU"/>
    <property type="match status" value="1"/>
</dbReference>
<keyword evidence="1 3" id="KW-0808">Transferase</keyword>
<evidence type="ECO:0000313" key="4">
    <source>
        <dbReference type="Proteomes" id="UP000237684"/>
    </source>
</evidence>
<dbReference type="AlphaFoldDB" id="A0A2S8SX46"/>
<dbReference type="InterPro" id="IPR023917">
    <property type="entry name" value="Bifunctiontional_GlmU_bac-type"/>
</dbReference>
<keyword evidence="4" id="KW-1185">Reference proteome</keyword>
<dbReference type="Gene3D" id="2.160.10.10">
    <property type="entry name" value="Hexapeptide repeat proteins"/>
    <property type="match status" value="1"/>
</dbReference>
<keyword evidence="2" id="KW-0012">Acyltransferase</keyword>
<sequence>MLIVSEESPENFGPLTQTRATFELRYGALCPLDRALQITKEVALRARPELADYLRAKTGLPVNENLEGEPFPGLPASTPWEILNHSAAHIAADFHEWQKRHANFRTTSIMNGAHLIGDKRDVFIGQGSVIQPGCVLDASGGPIIIAERVQVKFSQIQGPVFIGAGTVLDGAKVRAGTSLGPNCKIGGEISASIFQSRVNKGHEGFVGNSWAGRWVNFGALATTSNLKNTYGSIRFQRDFATSIETGSQFLGSLIGDHTKIGIGQLMTTGANIGAGVNLFGGGVSPKYVPSFSWGGLGGWGEHRLEDALKTVRATLGRRNAVLRPESEAVLRAVFDSTKNERETFLNA</sequence>
<dbReference type="EMBL" id="NIGF01000001">
    <property type="protein sequence ID" value="PQV65366.1"/>
    <property type="molecule type" value="Genomic_DNA"/>
</dbReference>
<gene>
    <name evidence="3" type="ORF">B1R32_101106</name>
</gene>
<organism evidence="3 4">
    <name type="scientific">Abditibacterium utsteinense</name>
    <dbReference type="NCBI Taxonomy" id="1960156"/>
    <lineage>
        <taxon>Bacteria</taxon>
        <taxon>Pseudomonadati</taxon>
        <taxon>Abditibacteriota</taxon>
        <taxon>Abditibacteriia</taxon>
        <taxon>Abditibacteriales</taxon>
        <taxon>Abditibacteriaceae</taxon>
        <taxon>Abditibacterium</taxon>
    </lineage>
</organism>
<name>A0A2S8SX46_9BACT</name>
<evidence type="ECO:0000256" key="1">
    <source>
        <dbReference type="ARBA" id="ARBA00022679"/>
    </source>
</evidence>
<evidence type="ECO:0000313" key="3">
    <source>
        <dbReference type="EMBL" id="PQV65366.1"/>
    </source>
</evidence>